<sequence>MNAKIEETVYVATTSLLASLDRLEESLDQLAVEIASERYQKNTTK</sequence>
<proteinExistence type="predicted"/>
<evidence type="ECO:0000313" key="1">
    <source>
        <dbReference type="EMBL" id="MET3682303.1"/>
    </source>
</evidence>
<dbReference type="EMBL" id="JBEPMX010000001">
    <property type="protein sequence ID" value="MET3682303.1"/>
    <property type="molecule type" value="Genomic_DNA"/>
</dbReference>
<name>A0ABV2KRU6_9BACI</name>
<protein>
    <submittedName>
        <fullName evidence="1">Uncharacterized protein</fullName>
    </submittedName>
</protein>
<dbReference type="RefSeq" id="WP_354218809.1">
    <property type="nucleotide sequence ID" value="NZ_JBEPMX010000001.1"/>
</dbReference>
<organism evidence="1 2">
    <name type="scientific">Alkalibacillus flavidus</name>
    <dbReference type="NCBI Taxonomy" id="546021"/>
    <lineage>
        <taxon>Bacteria</taxon>
        <taxon>Bacillati</taxon>
        <taxon>Bacillota</taxon>
        <taxon>Bacilli</taxon>
        <taxon>Bacillales</taxon>
        <taxon>Bacillaceae</taxon>
        <taxon>Alkalibacillus</taxon>
    </lineage>
</organism>
<gene>
    <name evidence="1" type="ORF">ABID56_000382</name>
</gene>
<reference evidence="1 2" key="1">
    <citation type="submission" date="2024-06" db="EMBL/GenBank/DDBJ databases">
        <title>Genomic Encyclopedia of Type Strains, Phase IV (KMG-IV): sequencing the most valuable type-strain genomes for metagenomic binning, comparative biology and taxonomic classification.</title>
        <authorList>
            <person name="Goeker M."/>
        </authorList>
    </citation>
    <scope>NUCLEOTIDE SEQUENCE [LARGE SCALE GENOMIC DNA]</scope>
    <source>
        <strain evidence="1 2">DSM 23520</strain>
    </source>
</reference>
<comment type="caution">
    <text evidence="1">The sequence shown here is derived from an EMBL/GenBank/DDBJ whole genome shotgun (WGS) entry which is preliminary data.</text>
</comment>
<evidence type="ECO:0000313" key="2">
    <source>
        <dbReference type="Proteomes" id="UP001549167"/>
    </source>
</evidence>
<accession>A0ABV2KRU6</accession>
<dbReference type="Proteomes" id="UP001549167">
    <property type="component" value="Unassembled WGS sequence"/>
</dbReference>
<keyword evidence="2" id="KW-1185">Reference proteome</keyword>